<dbReference type="Gene3D" id="3.20.20.370">
    <property type="entry name" value="Glycoside hydrolase/deacetylase"/>
    <property type="match status" value="1"/>
</dbReference>
<feature type="region of interest" description="Disordered" evidence="22">
    <location>
        <begin position="431"/>
        <end position="459"/>
    </location>
</feature>
<comment type="similarity">
    <text evidence="4">Belongs to the polysaccharide deacetylase family.</text>
</comment>
<keyword evidence="15" id="KW-0119">Carbohydrate metabolism</keyword>
<dbReference type="Pfam" id="PF01522">
    <property type="entry name" value="Polysacc_deac_1"/>
    <property type="match status" value="1"/>
</dbReference>
<dbReference type="SUPFAM" id="SSF88713">
    <property type="entry name" value="Glycoside hydrolase/deacetylase"/>
    <property type="match status" value="1"/>
</dbReference>
<evidence type="ECO:0000313" key="25">
    <source>
        <dbReference type="EMBL" id="PWN97537.1"/>
    </source>
</evidence>
<evidence type="ECO:0000256" key="16">
    <source>
        <dbReference type="ARBA" id="ARBA00023285"/>
    </source>
</evidence>
<evidence type="ECO:0000256" key="1">
    <source>
        <dbReference type="ARBA" id="ARBA00001941"/>
    </source>
</evidence>
<dbReference type="GO" id="GO:0009272">
    <property type="term" value="P:fungal-type cell wall biogenesis"/>
    <property type="evidence" value="ECO:0007669"/>
    <property type="project" value="UniProtKB-ARBA"/>
</dbReference>
<evidence type="ECO:0000256" key="4">
    <source>
        <dbReference type="ARBA" id="ARBA00010973"/>
    </source>
</evidence>
<keyword evidence="7" id="KW-0964">Secreted</keyword>
<keyword evidence="13" id="KW-0472">Membrane</keyword>
<proteinExistence type="inferred from homology"/>
<organism evidence="25 26">
    <name type="scientific">Tilletiopsis washingtonensis</name>
    <dbReference type="NCBI Taxonomy" id="58919"/>
    <lineage>
        <taxon>Eukaryota</taxon>
        <taxon>Fungi</taxon>
        <taxon>Dikarya</taxon>
        <taxon>Basidiomycota</taxon>
        <taxon>Ustilaginomycotina</taxon>
        <taxon>Exobasidiomycetes</taxon>
        <taxon>Entylomatales</taxon>
        <taxon>Entylomatales incertae sedis</taxon>
        <taxon>Tilletiopsis</taxon>
    </lineage>
</organism>
<feature type="signal peptide" evidence="23">
    <location>
        <begin position="1"/>
        <end position="22"/>
    </location>
</feature>
<dbReference type="RefSeq" id="XP_025597816.1">
    <property type="nucleotide sequence ID" value="XM_025740926.1"/>
</dbReference>
<evidence type="ECO:0000256" key="8">
    <source>
        <dbReference type="ARBA" id="ARBA00022622"/>
    </source>
</evidence>
<dbReference type="GO" id="GO:0098552">
    <property type="term" value="C:side of membrane"/>
    <property type="evidence" value="ECO:0007669"/>
    <property type="project" value="UniProtKB-KW"/>
</dbReference>
<dbReference type="Proteomes" id="UP000245946">
    <property type="component" value="Unassembled WGS sequence"/>
</dbReference>
<evidence type="ECO:0000313" key="26">
    <source>
        <dbReference type="Proteomes" id="UP000245946"/>
    </source>
</evidence>
<keyword evidence="26" id="KW-1185">Reference proteome</keyword>
<dbReference type="FunFam" id="3.20.20.370:FF:000004">
    <property type="entry name" value="Related to Chitin deacetylase"/>
    <property type="match status" value="1"/>
</dbReference>
<reference evidence="25 26" key="1">
    <citation type="journal article" date="2018" name="Mol. Biol. Evol.">
        <title>Broad Genomic Sampling Reveals a Smut Pathogenic Ancestry of the Fungal Clade Ustilaginomycotina.</title>
        <authorList>
            <person name="Kijpornyongpan T."/>
            <person name="Mondo S.J."/>
            <person name="Barry K."/>
            <person name="Sandor L."/>
            <person name="Lee J."/>
            <person name="Lipzen A."/>
            <person name="Pangilinan J."/>
            <person name="LaButti K."/>
            <person name="Hainaut M."/>
            <person name="Henrissat B."/>
            <person name="Grigoriev I.V."/>
            <person name="Spatafora J.W."/>
            <person name="Aime M.C."/>
        </authorList>
    </citation>
    <scope>NUCLEOTIDE SEQUENCE [LARGE SCALE GENOMIC DNA]</scope>
    <source>
        <strain evidence="25 26">MCA 4186</strain>
    </source>
</reference>
<feature type="domain" description="NodB homology" evidence="24">
    <location>
        <begin position="184"/>
        <end position="374"/>
    </location>
</feature>
<evidence type="ECO:0000256" key="9">
    <source>
        <dbReference type="ARBA" id="ARBA00022723"/>
    </source>
</evidence>
<evidence type="ECO:0000256" key="14">
    <source>
        <dbReference type="ARBA" id="ARBA00023180"/>
    </source>
</evidence>
<evidence type="ECO:0000256" key="21">
    <source>
        <dbReference type="ARBA" id="ARBA00048494"/>
    </source>
</evidence>
<evidence type="ECO:0000256" key="10">
    <source>
        <dbReference type="ARBA" id="ARBA00022729"/>
    </source>
</evidence>
<feature type="compositionally biased region" description="Basic residues" evidence="22">
    <location>
        <begin position="54"/>
        <end position="64"/>
    </location>
</feature>
<evidence type="ECO:0000256" key="7">
    <source>
        <dbReference type="ARBA" id="ARBA00022525"/>
    </source>
</evidence>
<dbReference type="GO" id="GO:0071555">
    <property type="term" value="P:cell wall organization"/>
    <property type="evidence" value="ECO:0007669"/>
    <property type="project" value="UniProtKB-KW"/>
</dbReference>
<dbReference type="EMBL" id="KZ819294">
    <property type="protein sequence ID" value="PWN97537.1"/>
    <property type="molecule type" value="Genomic_DNA"/>
</dbReference>
<evidence type="ECO:0000256" key="22">
    <source>
        <dbReference type="SAM" id="MobiDB-lite"/>
    </source>
</evidence>
<keyword evidence="5" id="KW-1003">Cell membrane</keyword>
<keyword evidence="9" id="KW-0479">Metal-binding</keyword>
<evidence type="ECO:0000256" key="13">
    <source>
        <dbReference type="ARBA" id="ARBA00023136"/>
    </source>
</evidence>
<evidence type="ECO:0000256" key="15">
    <source>
        <dbReference type="ARBA" id="ARBA00023277"/>
    </source>
</evidence>
<name>A0A316Z6Y4_9BASI</name>
<gene>
    <name evidence="25" type="ORF">FA09DRAFT_319136</name>
</gene>
<dbReference type="InterPro" id="IPR002509">
    <property type="entry name" value="NODB_dom"/>
</dbReference>
<dbReference type="PANTHER" id="PTHR10587:SF98">
    <property type="entry name" value="CHITIN DEACETYLASE"/>
    <property type="match status" value="1"/>
</dbReference>
<keyword evidence="11 25" id="KW-0378">Hydrolase</keyword>
<accession>A0A316Z6Y4</accession>
<dbReference type="InterPro" id="IPR050248">
    <property type="entry name" value="Polysacc_deacetylase_ArnD"/>
</dbReference>
<keyword evidence="19" id="KW-0624">Polysaccharide degradation</keyword>
<keyword evidence="18" id="KW-0961">Cell wall biogenesis/degradation</keyword>
<evidence type="ECO:0000256" key="3">
    <source>
        <dbReference type="ARBA" id="ARBA00004609"/>
    </source>
</evidence>
<evidence type="ECO:0000256" key="2">
    <source>
        <dbReference type="ARBA" id="ARBA00004191"/>
    </source>
</evidence>
<evidence type="ECO:0000256" key="17">
    <source>
        <dbReference type="ARBA" id="ARBA00023288"/>
    </source>
</evidence>
<dbReference type="STRING" id="58919.A0A316Z6Y4"/>
<dbReference type="PANTHER" id="PTHR10587">
    <property type="entry name" value="GLYCOSYL TRANSFERASE-RELATED"/>
    <property type="match status" value="1"/>
</dbReference>
<comment type="cofactor">
    <cofactor evidence="1">
        <name>Co(2+)</name>
        <dbReference type="ChEBI" id="CHEBI:48828"/>
    </cofactor>
</comment>
<keyword evidence="16" id="KW-0170">Cobalt</keyword>
<evidence type="ECO:0000259" key="24">
    <source>
        <dbReference type="PROSITE" id="PS51677"/>
    </source>
</evidence>
<evidence type="ECO:0000256" key="6">
    <source>
        <dbReference type="ARBA" id="ARBA00022512"/>
    </source>
</evidence>
<dbReference type="GO" id="GO:0046872">
    <property type="term" value="F:metal ion binding"/>
    <property type="evidence" value="ECO:0007669"/>
    <property type="project" value="UniProtKB-KW"/>
</dbReference>
<dbReference type="GeneID" id="37268470"/>
<evidence type="ECO:0000256" key="18">
    <source>
        <dbReference type="ARBA" id="ARBA00023316"/>
    </source>
</evidence>
<dbReference type="GO" id="GO:0005886">
    <property type="term" value="C:plasma membrane"/>
    <property type="evidence" value="ECO:0007669"/>
    <property type="project" value="UniProtKB-SubCell"/>
</dbReference>
<keyword evidence="6" id="KW-0134">Cell wall</keyword>
<evidence type="ECO:0000256" key="12">
    <source>
        <dbReference type="ARBA" id="ARBA00023024"/>
    </source>
</evidence>
<feature type="compositionally biased region" description="Polar residues" evidence="22">
    <location>
        <begin position="438"/>
        <end position="459"/>
    </location>
</feature>
<dbReference type="GO" id="GO:0006032">
    <property type="term" value="P:chitin catabolic process"/>
    <property type="evidence" value="ECO:0007669"/>
    <property type="project" value="UniProtKB-KW"/>
</dbReference>
<evidence type="ECO:0000256" key="5">
    <source>
        <dbReference type="ARBA" id="ARBA00022475"/>
    </source>
</evidence>
<dbReference type="AlphaFoldDB" id="A0A316Z6Y4"/>
<dbReference type="GO" id="GO:0004099">
    <property type="term" value="F:chitin deacetylase activity"/>
    <property type="evidence" value="ECO:0007669"/>
    <property type="project" value="UniProtKB-EC"/>
</dbReference>
<keyword evidence="8" id="KW-0336">GPI-anchor</keyword>
<keyword evidence="14" id="KW-0325">Glycoprotein</keyword>
<evidence type="ECO:0000256" key="11">
    <source>
        <dbReference type="ARBA" id="ARBA00022801"/>
    </source>
</evidence>
<dbReference type="GO" id="GO:0000272">
    <property type="term" value="P:polysaccharide catabolic process"/>
    <property type="evidence" value="ECO:0007669"/>
    <property type="project" value="UniProtKB-KW"/>
</dbReference>
<dbReference type="InterPro" id="IPR011330">
    <property type="entry name" value="Glyco_hydro/deAcase_b/a-brl"/>
</dbReference>
<keyword evidence="12" id="KW-0146">Chitin degradation</keyword>
<dbReference type="OrthoDB" id="407355at2759"/>
<keyword evidence="10 23" id="KW-0732">Signal</keyword>
<comment type="catalytic activity">
    <reaction evidence="21">
        <text>[(1-&gt;4)-N-acetyl-beta-D-glucosaminyl](n) + n H2O = chitosan + n acetate</text>
        <dbReference type="Rhea" id="RHEA:10464"/>
        <dbReference type="Rhea" id="RHEA-COMP:9593"/>
        <dbReference type="Rhea" id="RHEA-COMP:9597"/>
        <dbReference type="ChEBI" id="CHEBI:15377"/>
        <dbReference type="ChEBI" id="CHEBI:17029"/>
        <dbReference type="ChEBI" id="CHEBI:30089"/>
        <dbReference type="ChEBI" id="CHEBI:57704"/>
        <dbReference type="EC" id="3.5.1.41"/>
    </reaction>
    <physiologicalReaction direction="left-to-right" evidence="21">
        <dbReference type="Rhea" id="RHEA:10465"/>
    </physiologicalReaction>
</comment>
<evidence type="ECO:0000256" key="19">
    <source>
        <dbReference type="ARBA" id="ARBA00023326"/>
    </source>
</evidence>
<dbReference type="PROSITE" id="PS51677">
    <property type="entry name" value="NODB"/>
    <property type="match status" value="1"/>
</dbReference>
<evidence type="ECO:0000256" key="23">
    <source>
        <dbReference type="SAM" id="SignalP"/>
    </source>
</evidence>
<dbReference type="EC" id="3.5.1.41" evidence="20"/>
<sequence length="486" mass="51864">MRLAPRLLGAAVLLGCAASAAAHVGHGVPRAGRSSAAGVPLDLYERHAAGSAVRHAKVARRRRSPAATAPTSEAQEAAITDETDACTPYSIPEVSALEGTFPTVWEIADILPGDVQAQGVWSAIQKSGIIPKSVKPKGTPDGDFDSFTPTYDQSNPDCWWTYEHCDVPKHPGIPDDIVGCPEPSTYGLTFDDGPNCTQQVLYDYLRDQKQKATMFYIGSNVMDWPLQAQRGLVDGHDICVHTWSHRYMTSLNDTQVFAELYYTAKAIKDVMGITVQCWRPPFGDVDDRVRAIATGLGLATIIWTDDTDDWQMKPAGKKSQKAIDRNYAAIIAGENSQKGNIVLAHELNNGTMHEFISQYPNIKARFDHVVPVFSCMNNTKPYLEDITYPSFEEYIAGGVASGLPGPDIKAVSTTYAPVLAQATSAASQQSAGAAGATKQNSTAAGKQSDQSAADGQKKSSASPAYSAFGAAMAVAGCGAVALMATL</sequence>
<keyword evidence="17" id="KW-0449">Lipoprotein</keyword>
<feature type="chain" id="PRO_5016237247" description="chitin deacetylase" evidence="23">
    <location>
        <begin position="23"/>
        <end position="486"/>
    </location>
</feature>
<feature type="region of interest" description="Disordered" evidence="22">
    <location>
        <begin position="54"/>
        <end position="83"/>
    </location>
</feature>
<evidence type="ECO:0000256" key="20">
    <source>
        <dbReference type="ARBA" id="ARBA00024056"/>
    </source>
</evidence>
<protein>
    <recommendedName>
        <fullName evidence="20">chitin deacetylase</fullName>
        <ecNumber evidence="20">3.5.1.41</ecNumber>
    </recommendedName>
</protein>
<comment type="subcellular location">
    <subcellularLocation>
        <location evidence="3">Cell membrane</location>
        <topology evidence="3">Lipid-anchor</topology>
        <topology evidence="3">GPI-anchor</topology>
    </subcellularLocation>
    <subcellularLocation>
        <location evidence="2">Secreted</location>
        <location evidence="2">Cell wall</location>
    </subcellularLocation>
</comment>